<accession>A0A075H023</accession>
<dbReference type="SMART" id="SM00470">
    <property type="entry name" value="ParB"/>
    <property type="match status" value="1"/>
</dbReference>
<dbReference type="SUPFAM" id="SSF110849">
    <property type="entry name" value="ParB/Sulfiredoxin"/>
    <property type="match status" value="1"/>
</dbReference>
<evidence type="ECO:0000256" key="1">
    <source>
        <dbReference type="ARBA" id="ARBA00022679"/>
    </source>
</evidence>
<feature type="domain" description="ParB-like N-terminal" evidence="5">
    <location>
        <begin position="10"/>
        <end position="93"/>
    </location>
</feature>
<proteinExistence type="predicted"/>
<reference evidence="6" key="1">
    <citation type="journal article" date="2014" name="Genome Biol. Evol.">
        <title>Pangenome evidence for extensive interdomain horizontal transfer affecting lineage core and shell genes in uncultured planktonic thaumarchaeota and euryarchaeota.</title>
        <authorList>
            <person name="Deschamps P."/>
            <person name="Zivanovic Y."/>
            <person name="Moreira D."/>
            <person name="Rodriguez-Valera F."/>
            <person name="Lopez-Garcia P."/>
        </authorList>
    </citation>
    <scope>NUCLEOTIDE SEQUENCE</scope>
</reference>
<evidence type="ECO:0000313" key="6">
    <source>
        <dbReference type="EMBL" id="AIF09566.1"/>
    </source>
</evidence>
<sequence length="147" mass="16539">MARRSSVKVELVPIEVLRPHEQIVPDKVDQLERMTLRWKAYTKPLLIDRKTGTILDGHHRTEVARRLKLKCLPCVSVDYLDDDGVILHIWPKSGRDSLDKSEVIEAALSGELFPPKTSRHLLSDHLPPISVPLSRLVEPATGDAEGN</sequence>
<dbReference type="GO" id="GO:0005524">
    <property type="term" value="F:ATP binding"/>
    <property type="evidence" value="ECO:0007669"/>
    <property type="project" value="UniProtKB-KW"/>
</dbReference>
<evidence type="ECO:0000259" key="5">
    <source>
        <dbReference type="SMART" id="SM00470"/>
    </source>
</evidence>
<evidence type="ECO:0000256" key="4">
    <source>
        <dbReference type="ARBA" id="ARBA00022840"/>
    </source>
</evidence>
<dbReference type="EMBL" id="KF900866">
    <property type="protein sequence ID" value="AIF09566.1"/>
    <property type="molecule type" value="Genomic_DNA"/>
</dbReference>
<keyword evidence="1" id="KW-0808">Transferase</keyword>
<dbReference type="InterPro" id="IPR023098">
    <property type="entry name" value="SerK/SbnI_C"/>
</dbReference>
<dbReference type="InterPro" id="IPR003115">
    <property type="entry name" value="ParB_N"/>
</dbReference>
<dbReference type="AlphaFoldDB" id="A0A075H023"/>
<protein>
    <submittedName>
        <fullName evidence="6">Putative transcriptional regulator</fullName>
    </submittedName>
</protein>
<dbReference type="Gene3D" id="3.90.1530.10">
    <property type="entry name" value="Conserved hypothetical protein from pyrococcus furiosus pfu- 392566-001, ParB domain"/>
    <property type="match status" value="1"/>
</dbReference>
<dbReference type="InterPro" id="IPR036086">
    <property type="entry name" value="ParB/Sulfiredoxin_sf"/>
</dbReference>
<evidence type="ECO:0000256" key="3">
    <source>
        <dbReference type="ARBA" id="ARBA00022777"/>
    </source>
</evidence>
<keyword evidence="3" id="KW-0418">Kinase</keyword>
<evidence type="ECO:0000256" key="2">
    <source>
        <dbReference type="ARBA" id="ARBA00022741"/>
    </source>
</evidence>
<keyword evidence="2" id="KW-0547">Nucleotide-binding</keyword>
<name>A0A075H023_9EURY</name>
<organism evidence="6">
    <name type="scientific">uncultured marine group II/III euryarchaeote KM3_37_G11</name>
    <dbReference type="NCBI Taxonomy" id="1456444"/>
    <lineage>
        <taxon>Archaea</taxon>
        <taxon>Methanobacteriati</taxon>
        <taxon>Methanobacteriota</taxon>
        <taxon>environmental samples</taxon>
    </lineage>
</organism>
<dbReference type="GO" id="GO:0016301">
    <property type="term" value="F:kinase activity"/>
    <property type="evidence" value="ECO:0007669"/>
    <property type="project" value="UniProtKB-KW"/>
</dbReference>
<keyword evidence="4" id="KW-0067">ATP-binding</keyword>
<dbReference type="Gene3D" id="3.30.1760.10">
    <property type="entry name" value="Conserved hypothetical protein from pyrococcus furiosus pfu- 392566-001, domain 2"/>
    <property type="match status" value="1"/>
</dbReference>
<dbReference type="CDD" id="cd16400">
    <property type="entry name" value="ParB_Srx_like_nuclease"/>
    <property type="match status" value="1"/>
</dbReference>